<gene>
    <name evidence="2" type="ORF">NSPWAT_2135</name>
</gene>
<evidence type="ECO:0000256" key="1">
    <source>
        <dbReference type="SAM" id="Phobius"/>
    </source>
</evidence>
<accession>A0ABN8W5S2</accession>
<organism evidence="2 3">
    <name type="scientific">Nitrospina watsonii</name>
    <dbReference type="NCBI Taxonomy" id="1323948"/>
    <lineage>
        <taxon>Bacteria</taxon>
        <taxon>Pseudomonadati</taxon>
        <taxon>Nitrospinota/Tectimicrobiota group</taxon>
        <taxon>Nitrospinota</taxon>
        <taxon>Nitrospinia</taxon>
        <taxon>Nitrospinales</taxon>
        <taxon>Nitrospinaceae</taxon>
        <taxon>Nitrospina</taxon>
    </lineage>
</organism>
<evidence type="ECO:0000313" key="2">
    <source>
        <dbReference type="EMBL" id="CAI2718991.1"/>
    </source>
</evidence>
<proteinExistence type="predicted"/>
<sequence length="64" mass="7194">MGLSGYWSRFFSLDCLVSGVLRHSALPTSPLKKTFRVTLFGLMDGVFPACGFVPYFFLKRSQLV</sequence>
<keyword evidence="1" id="KW-1133">Transmembrane helix</keyword>
<dbReference type="Proteomes" id="UP001157733">
    <property type="component" value="Chromosome"/>
</dbReference>
<evidence type="ECO:0000313" key="3">
    <source>
        <dbReference type="Proteomes" id="UP001157733"/>
    </source>
</evidence>
<dbReference type="EMBL" id="OX336137">
    <property type="protein sequence ID" value="CAI2718991.1"/>
    <property type="molecule type" value="Genomic_DNA"/>
</dbReference>
<name>A0ABN8W5S2_9BACT</name>
<feature type="transmembrane region" description="Helical" evidence="1">
    <location>
        <begin position="37"/>
        <end position="58"/>
    </location>
</feature>
<keyword evidence="1" id="KW-0472">Membrane</keyword>
<reference evidence="2 3" key="1">
    <citation type="submission" date="2022-09" db="EMBL/GenBank/DDBJ databases">
        <authorList>
            <person name="Kop L."/>
        </authorList>
    </citation>
    <scope>NUCLEOTIDE SEQUENCE [LARGE SCALE GENOMIC DNA]</scope>
    <source>
        <strain evidence="2 3">347</strain>
    </source>
</reference>
<keyword evidence="3" id="KW-1185">Reference proteome</keyword>
<protein>
    <submittedName>
        <fullName evidence="2">Uncharacterized protein</fullName>
    </submittedName>
</protein>
<keyword evidence="1" id="KW-0812">Transmembrane</keyword>